<dbReference type="PANTHER" id="PTHR30419">
    <property type="entry name" value="HTH-TYPE TRANSCRIPTIONAL REGULATOR YBHD"/>
    <property type="match status" value="1"/>
</dbReference>
<dbReference type="InterPro" id="IPR000847">
    <property type="entry name" value="LysR_HTH_N"/>
</dbReference>
<protein>
    <submittedName>
        <fullName evidence="6">DNA-binding transcriptional regulator, LysR family</fullName>
    </submittedName>
</protein>
<accession>A0A1H9H8X6</accession>
<evidence type="ECO:0000256" key="3">
    <source>
        <dbReference type="ARBA" id="ARBA00023125"/>
    </source>
</evidence>
<dbReference type="SUPFAM" id="SSF46785">
    <property type="entry name" value="Winged helix' DNA-binding domain"/>
    <property type="match status" value="1"/>
</dbReference>
<dbReference type="GO" id="GO:0005829">
    <property type="term" value="C:cytosol"/>
    <property type="evidence" value="ECO:0007669"/>
    <property type="project" value="TreeGrafter"/>
</dbReference>
<keyword evidence="4" id="KW-0804">Transcription</keyword>
<comment type="similarity">
    <text evidence="1">Belongs to the LysR transcriptional regulatory family.</text>
</comment>
<dbReference type="Pfam" id="PF00126">
    <property type="entry name" value="HTH_1"/>
    <property type="match status" value="1"/>
</dbReference>
<evidence type="ECO:0000313" key="7">
    <source>
        <dbReference type="Proteomes" id="UP000198749"/>
    </source>
</evidence>
<keyword evidence="2" id="KW-0805">Transcription regulation</keyword>
<dbReference type="InterPro" id="IPR036390">
    <property type="entry name" value="WH_DNA-bd_sf"/>
</dbReference>
<dbReference type="AlphaFoldDB" id="A0A1H9H8X6"/>
<evidence type="ECO:0000313" key="6">
    <source>
        <dbReference type="EMBL" id="SEQ58821.1"/>
    </source>
</evidence>
<dbReference type="GO" id="GO:0003700">
    <property type="term" value="F:DNA-binding transcription factor activity"/>
    <property type="evidence" value="ECO:0007669"/>
    <property type="project" value="InterPro"/>
</dbReference>
<keyword evidence="7" id="KW-1185">Reference proteome</keyword>
<dbReference type="Gene3D" id="1.10.10.10">
    <property type="entry name" value="Winged helix-like DNA-binding domain superfamily/Winged helix DNA-binding domain"/>
    <property type="match status" value="1"/>
</dbReference>
<dbReference type="Proteomes" id="UP000198749">
    <property type="component" value="Unassembled WGS sequence"/>
</dbReference>
<evidence type="ECO:0000256" key="1">
    <source>
        <dbReference type="ARBA" id="ARBA00009437"/>
    </source>
</evidence>
<evidence type="ECO:0000256" key="2">
    <source>
        <dbReference type="ARBA" id="ARBA00023015"/>
    </source>
</evidence>
<reference evidence="7" key="1">
    <citation type="submission" date="2016-10" db="EMBL/GenBank/DDBJ databases">
        <authorList>
            <person name="Varghese N."/>
            <person name="Submissions S."/>
        </authorList>
    </citation>
    <scope>NUCLEOTIDE SEQUENCE [LARGE SCALE GENOMIC DNA]</scope>
    <source>
        <strain evidence="7">DSM 18887</strain>
    </source>
</reference>
<feature type="domain" description="HTH lysR-type" evidence="5">
    <location>
        <begin position="1"/>
        <end position="60"/>
    </location>
</feature>
<dbReference type="InterPro" id="IPR050950">
    <property type="entry name" value="HTH-type_LysR_regulators"/>
</dbReference>
<evidence type="ECO:0000256" key="4">
    <source>
        <dbReference type="ARBA" id="ARBA00023163"/>
    </source>
</evidence>
<dbReference type="STRING" id="355243.SAMN03080615_02009"/>
<dbReference type="Gene3D" id="3.40.190.290">
    <property type="match status" value="1"/>
</dbReference>
<organism evidence="6 7">
    <name type="scientific">Amphritea atlantica</name>
    <dbReference type="NCBI Taxonomy" id="355243"/>
    <lineage>
        <taxon>Bacteria</taxon>
        <taxon>Pseudomonadati</taxon>
        <taxon>Pseudomonadota</taxon>
        <taxon>Gammaproteobacteria</taxon>
        <taxon>Oceanospirillales</taxon>
        <taxon>Oceanospirillaceae</taxon>
        <taxon>Amphritea</taxon>
    </lineage>
</organism>
<dbReference type="GO" id="GO:0003677">
    <property type="term" value="F:DNA binding"/>
    <property type="evidence" value="ECO:0007669"/>
    <property type="project" value="UniProtKB-KW"/>
</dbReference>
<proteinExistence type="inferred from homology"/>
<dbReference type="Pfam" id="PF03466">
    <property type="entry name" value="LysR_substrate"/>
    <property type="match status" value="1"/>
</dbReference>
<dbReference type="InterPro" id="IPR005119">
    <property type="entry name" value="LysR_subst-bd"/>
</dbReference>
<dbReference type="PRINTS" id="PR00039">
    <property type="entry name" value="HTHLYSR"/>
</dbReference>
<evidence type="ECO:0000259" key="5">
    <source>
        <dbReference type="PROSITE" id="PS50931"/>
    </source>
</evidence>
<dbReference type="CDD" id="cd05466">
    <property type="entry name" value="PBP2_LTTR_substrate"/>
    <property type="match status" value="1"/>
</dbReference>
<dbReference type="InterPro" id="IPR036388">
    <property type="entry name" value="WH-like_DNA-bd_sf"/>
</dbReference>
<dbReference type="OrthoDB" id="6085176at2"/>
<dbReference type="SUPFAM" id="SSF53850">
    <property type="entry name" value="Periplasmic binding protein-like II"/>
    <property type="match status" value="1"/>
</dbReference>
<gene>
    <name evidence="6" type="ORF">SAMN03080615_02009</name>
</gene>
<keyword evidence="3 6" id="KW-0238">DNA-binding</keyword>
<dbReference type="EMBL" id="FOGB01000005">
    <property type="protein sequence ID" value="SEQ58821.1"/>
    <property type="molecule type" value="Genomic_DNA"/>
</dbReference>
<sequence length="299" mass="33337">MDYSMAEIRAFNATLKAGNFTRAADLLEVSQPAITAQIRKLESRFSAPLLERLSKGVRATDLGKQLYQITRQYHDLEAAIEVLSNPRLSPGKMTLQVANASSIIFMPLIAEFSRRFPQTTLKIKSVTTSECRALVLNREVDIGLFPLLDESSELSRLAFSSHRLVAVMRPDHPLAEHKVLSVSQLVGEPLIVYKPEACTQQLLEQLFVRNQLRVSGNVVVDGRLDMSEAVSHGLGIGFALQQDIRPDPRLTVIPIAEATEEVVEHVVWMKNRRSLPGIRDFIQLALEQRCGALSEVSEL</sequence>
<dbReference type="RefSeq" id="WP_091357385.1">
    <property type="nucleotide sequence ID" value="NZ_AP025284.1"/>
</dbReference>
<name>A0A1H9H8X6_9GAMM</name>
<dbReference type="PROSITE" id="PS50931">
    <property type="entry name" value="HTH_LYSR"/>
    <property type="match status" value="1"/>
</dbReference>